<dbReference type="EMBL" id="JABSTV010001249">
    <property type="protein sequence ID" value="KAH7963549.1"/>
    <property type="molecule type" value="Genomic_DNA"/>
</dbReference>
<organism evidence="2 3">
    <name type="scientific">Rhipicephalus sanguineus</name>
    <name type="common">Brown dog tick</name>
    <name type="synonym">Ixodes sanguineus</name>
    <dbReference type="NCBI Taxonomy" id="34632"/>
    <lineage>
        <taxon>Eukaryota</taxon>
        <taxon>Metazoa</taxon>
        <taxon>Ecdysozoa</taxon>
        <taxon>Arthropoda</taxon>
        <taxon>Chelicerata</taxon>
        <taxon>Arachnida</taxon>
        <taxon>Acari</taxon>
        <taxon>Parasitiformes</taxon>
        <taxon>Ixodida</taxon>
        <taxon>Ixodoidea</taxon>
        <taxon>Ixodidae</taxon>
        <taxon>Rhipicephalinae</taxon>
        <taxon>Rhipicephalus</taxon>
        <taxon>Rhipicephalus</taxon>
    </lineage>
</organism>
<feature type="region of interest" description="Disordered" evidence="1">
    <location>
        <begin position="1"/>
        <end position="167"/>
    </location>
</feature>
<protein>
    <submittedName>
        <fullName evidence="2">Uncharacterized protein</fullName>
    </submittedName>
</protein>
<evidence type="ECO:0000313" key="3">
    <source>
        <dbReference type="Proteomes" id="UP000821837"/>
    </source>
</evidence>
<evidence type="ECO:0000256" key="1">
    <source>
        <dbReference type="SAM" id="MobiDB-lite"/>
    </source>
</evidence>
<feature type="compositionally biased region" description="Polar residues" evidence="1">
    <location>
        <begin position="157"/>
        <end position="167"/>
    </location>
</feature>
<feature type="compositionally biased region" description="Polar residues" evidence="1">
    <location>
        <begin position="224"/>
        <end position="233"/>
    </location>
</feature>
<gene>
    <name evidence="2" type="ORF">HPB52_021625</name>
</gene>
<reference evidence="2" key="1">
    <citation type="journal article" date="2020" name="Cell">
        <title>Large-Scale Comparative Analyses of Tick Genomes Elucidate Their Genetic Diversity and Vector Capacities.</title>
        <authorList>
            <consortium name="Tick Genome and Microbiome Consortium (TIGMIC)"/>
            <person name="Jia N."/>
            <person name="Wang J."/>
            <person name="Shi W."/>
            <person name="Du L."/>
            <person name="Sun Y."/>
            <person name="Zhan W."/>
            <person name="Jiang J.F."/>
            <person name="Wang Q."/>
            <person name="Zhang B."/>
            <person name="Ji P."/>
            <person name="Bell-Sakyi L."/>
            <person name="Cui X.M."/>
            <person name="Yuan T.T."/>
            <person name="Jiang B.G."/>
            <person name="Yang W.F."/>
            <person name="Lam T.T."/>
            <person name="Chang Q.C."/>
            <person name="Ding S.J."/>
            <person name="Wang X.J."/>
            <person name="Zhu J.G."/>
            <person name="Ruan X.D."/>
            <person name="Zhao L."/>
            <person name="Wei J.T."/>
            <person name="Ye R.Z."/>
            <person name="Que T.C."/>
            <person name="Du C.H."/>
            <person name="Zhou Y.H."/>
            <person name="Cheng J.X."/>
            <person name="Dai P.F."/>
            <person name="Guo W.B."/>
            <person name="Han X.H."/>
            <person name="Huang E.J."/>
            <person name="Li L.F."/>
            <person name="Wei W."/>
            <person name="Gao Y.C."/>
            <person name="Liu J.Z."/>
            <person name="Shao H.Z."/>
            <person name="Wang X."/>
            <person name="Wang C.C."/>
            <person name="Yang T.C."/>
            <person name="Huo Q.B."/>
            <person name="Li W."/>
            <person name="Chen H.Y."/>
            <person name="Chen S.E."/>
            <person name="Zhou L.G."/>
            <person name="Ni X.B."/>
            <person name="Tian J.H."/>
            <person name="Sheng Y."/>
            <person name="Liu T."/>
            <person name="Pan Y.S."/>
            <person name="Xia L.Y."/>
            <person name="Li J."/>
            <person name="Zhao F."/>
            <person name="Cao W.C."/>
        </authorList>
    </citation>
    <scope>NUCLEOTIDE SEQUENCE</scope>
    <source>
        <strain evidence="2">Rsan-2018</strain>
    </source>
</reference>
<evidence type="ECO:0000313" key="2">
    <source>
        <dbReference type="EMBL" id="KAH7963549.1"/>
    </source>
</evidence>
<dbReference type="VEuPathDB" id="VectorBase:RSAN_039515"/>
<feature type="compositionally biased region" description="Acidic residues" evidence="1">
    <location>
        <begin position="79"/>
        <end position="99"/>
    </location>
</feature>
<feature type="compositionally biased region" description="Basic and acidic residues" evidence="1">
    <location>
        <begin position="118"/>
        <end position="129"/>
    </location>
</feature>
<accession>A0A9D4Q3A8</accession>
<dbReference type="Proteomes" id="UP000821837">
    <property type="component" value="Chromosome 3"/>
</dbReference>
<feature type="compositionally biased region" description="Basic and acidic residues" evidence="1">
    <location>
        <begin position="61"/>
        <end position="78"/>
    </location>
</feature>
<feature type="region of interest" description="Disordered" evidence="1">
    <location>
        <begin position="224"/>
        <end position="267"/>
    </location>
</feature>
<comment type="caution">
    <text evidence="2">The sequence shown here is derived from an EMBL/GenBank/DDBJ whole genome shotgun (WGS) entry which is preliminary data.</text>
</comment>
<feature type="region of interest" description="Disordered" evidence="1">
    <location>
        <begin position="289"/>
        <end position="308"/>
    </location>
</feature>
<keyword evidence="3" id="KW-1185">Reference proteome</keyword>
<feature type="compositionally biased region" description="Basic and acidic residues" evidence="1">
    <location>
        <begin position="1"/>
        <end position="34"/>
    </location>
</feature>
<proteinExistence type="predicted"/>
<dbReference type="OMA" id="NDSHCHA"/>
<dbReference type="AlphaFoldDB" id="A0A9D4Q3A8"/>
<reference evidence="2" key="2">
    <citation type="submission" date="2021-09" db="EMBL/GenBank/DDBJ databases">
        <authorList>
            <person name="Jia N."/>
            <person name="Wang J."/>
            <person name="Shi W."/>
            <person name="Du L."/>
            <person name="Sun Y."/>
            <person name="Zhan W."/>
            <person name="Jiang J."/>
            <person name="Wang Q."/>
            <person name="Zhang B."/>
            <person name="Ji P."/>
            <person name="Sakyi L.B."/>
            <person name="Cui X."/>
            <person name="Yuan T."/>
            <person name="Jiang B."/>
            <person name="Yang W."/>
            <person name="Lam T.T.-Y."/>
            <person name="Chang Q."/>
            <person name="Ding S."/>
            <person name="Wang X."/>
            <person name="Zhu J."/>
            <person name="Ruan X."/>
            <person name="Zhao L."/>
            <person name="Wei J."/>
            <person name="Que T."/>
            <person name="Du C."/>
            <person name="Cheng J."/>
            <person name="Dai P."/>
            <person name="Han X."/>
            <person name="Huang E."/>
            <person name="Gao Y."/>
            <person name="Liu J."/>
            <person name="Shao H."/>
            <person name="Ye R."/>
            <person name="Li L."/>
            <person name="Wei W."/>
            <person name="Wang X."/>
            <person name="Wang C."/>
            <person name="Huo Q."/>
            <person name="Li W."/>
            <person name="Guo W."/>
            <person name="Chen H."/>
            <person name="Chen S."/>
            <person name="Zhou L."/>
            <person name="Zhou L."/>
            <person name="Ni X."/>
            <person name="Tian J."/>
            <person name="Zhou Y."/>
            <person name="Sheng Y."/>
            <person name="Liu T."/>
            <person name="Pan Y."/>
            <person name="Xia L."/>
            <person name="Li J."/>
            <person name="Zhao F."/>
            <person name="Cao W."/>
        </authorList>
    </citation>
    <scope>NUCLEOTIDE SEQUENCE</scope>
    <source>
        <strain evidence="2">Rsan-2018</strain>
        <tissue evidence="2">Larvae</tissue>
    </source>
</reference>
<sequence length="417" mass="47400">MGKKKNEERVQTKTPGRREPADKGEEKEKEEHQTMEVLNVPRSVKCRVNETAIKPTVKQSLGEKTKTPIVKELRRDYTFIEEDEDSDENIPDSWEEEEPTTLNTWRKETEGQPQRTPAEGHKNKKDKELGGSFPNQHGLGKTSEEKDEEANDPDNITAENSKTSQTLRKMAKIDRSFMKTLLSLAGGAEDKEALLDKLLTEFTKLKSLTLEATHEVARLQGTLSTTREQTVSKDTYADKLKSQSKNEGSGGEIPNFFEEQGKESDKRDAKLALIITSDRLDKDEIKQMDKRKVDPQRLGVPEPKMRPGKEGIVIMSSSKKGLQRLEEFIKKDDELGKKLKTRQPKGKQPEIKVIGIDEEMENEDISRRIIEQNELDCTLKSVQVTRTWKGKNGNTAIVSLNVQAWHELKDKTHLNIG</sequence>
<name>A0A9D4Q3A8_RHISA</name>